<dbReference type="Proteomes" id="UP000030106">
    <property type="component" value="Unassembled WGS sequence"/>
</dbReference>
<dbReference type="STRING" id="1245745.A0A0A2VCB9"/>
<accession>A0A0A2VCB9</accession>
<feature type="chain" id="PRO_5005108849" description="Carboxylic ester hydrolase" evidence="8">
    <location>
        <begin position="23"/>
        <end position="533"/>
    </location>
</feature>
<dbReference type="GO" id="GO:0030600">
    <property type="term" value="F:feruloyl esterase activity"/>
    <property type="evidence" value="ECO:0007669"/>
    <property type="project" value="UniProtKB-ARBA"/>
</dbReference>
<organism evidence="9 10">
    <name type="scientific">Beauveria bassiana D1-5</name>
    <dbReference type="NCBI Taxonomy" id="1245745"/>
    <lineage>
        <taxon>Eukaryota</taxon>
        <taxon>Fungi</taxon>
        <taxon>Dikarya</taxon>
        <taxon>Ascomycota</taxon>
        <taxon>Pezizomycotina</taxon>
        <taxon>Sordariomycetes</taxon>
        <taxon>Hypocreomycetidae</taxon>
        <taxon>Hypocreales</taxon>
        <taxon>Cordycipitaceae</taxon>
        <taxon>Beauveria</taxon>
    </lineage>
</organism>
<dbReference type="InterPro" id="IPR011118">
    <property type="entry name" value="Tannase/feruloyl_esterase"/>
</dbReference>
<evidence type="ECO:0000256" key="3">
    <source>
        <dbReference type="ARBA" id="ARBA00022723"/>
    </source>
</evidence>
<dbReference type="InterPro" id="IPR029058">
    <property type="entry name" value="AB_hydrolase_fold"/>
</dbReference>
<keyword evidence="5 8" id="KW-0378">Hydrolase</keyword>
<gene>
    <name evidence="9" type="ORF">BBAD15_g9200</name>
</gene>
<dbReference type="PANTHER" id="PTHR33938">
    <property type="entry name" value="FERULOYL ESTERASE B-RELATED"/>
    <property type="match status" value="1"/>
</dbReference>
<dbReference type="GO" id="GO:0046872">
    <property type="term" value="F:metal ion binding"/>
    <property type="evidence" value="ECO:0007669"/>
    <property type="project" value="UniProtKB-KW"/>
</dbReference>
<comment type="similarity">
    <text evidence="1 8">Belongs to the tannase family.</text>
</comment>
<evidence type="ECO:0000256" key="2">
    <source>
        <dbReference type="ARBA" id="ARBA00022487"/>
    </source>
</evidence>
<dbReference type="SUPFAM" id="SSF53474">
    <property type="entry name" value="alpha/beta-Hydrolases"/>
    <property type="match status" value="1"/>
</dbReference>
<dbReference type="EMBL" id="ANFO01000938">
    <property type="protein sequence ID" value="KGQ05551.1"/>
    <property type="molecule type" value="Genomic_DNA"/>
</dbReference>
<proteinExistence type="inferred from homology"/>
<reference evidence="9 10" key="1">
    <citation type="submission" date="2012-10" db="EMBL/GenBank/DDBJ databases">
        <title>Genome sequencing and analysis of entomopathogenic fungi Beauveria bassiana D1-5.</title>
        <authorList>
            <person name="Li Q."/>
            <person name="Wang L."/>
            <person name="Zhang Z."/>
            <person name="Wang Q."/>
            <person name="Ren J."/>
            <person name="Wang M."/>
            <person name="Xu W."/>
            <person name="Wang J."/>
            <person name="Lu Y."/>
            <person name="Du Q."/>
            <person name="Sun Z."/>
        </authorList>
    </citation>
    <scope>NUCLEOTIDE SEQUENCE [LARGE SCALE GENOMIC DNA]</scope>
    <source>
        <strain evidence="9 10">D1-5</strain>
    </source>
</reference>
<dbReference type="AlphaFoldDB" id="A0A0A2VCB9"/>
<sequence>MFLRRAFACLAACAALTPAVYAASNSSSDSCHASAIELLSPQTTVLNISAKRVDNYPIFQGDYFDVFAPIPPTVSNVSFCNITVTYTHPQWDDTVQIFISLPLQGWNRKFLALGGGGFSTNPALELLPVVASLGYASAATDGGHDGQDLSWALKNNSSLINYPLLTDMASEALKDMTVLGKQFTEAYYDQAAEQTYWVGCSQGGRQGMMMAQRYSHLFDGILANAPAINWNDLIVGMQWPSVSMYETKTVLPPCVLTAFTKASIAACDSLDGLKDDIISLPGSCKFDPYSVVGKSVSCDGGKITLTDKHAFIIKQILDGPTTPSGKRLTFGSEVGTDLSAAVNTTCARNGTDCTSNGNVFSNEWIPKFVAKDYGFNPLTITYDQFYEFFAQSKERYDWIIGTNNADLRHLRSTNTKLLTFHGLADDIIPPQSTAEYYDQARALDANVTDYYRLFLAPGVKHCAGGLGPNPKAMIDVLEKWVVDGKAPTRLEAVATAANGTKSQRFVCMYPASSRYTGGDPTLASSFTCSEGES</sequence>
<evidence type="ECO:0000256" key="6">
    <source>
        <dbReference type="ARBA" id="ARBA00022837"/>
    </source>
</evidence>
<dbReference type="eggNOG" id="ENOG502SH94">
    <property type="taxonomic scope" value="Eukaryota"/>
</dbReference>
<comment type="caution">
    <text evidence="9">The sequence shown here is derived from an EMBL/GenBank/DDBJ whole genome shotgun (WGS) entry which is preliminary data.</text>
</comment>
<evidence type="ECO:0000313" key="10">
    <source>
        <dbReference type="Proteomes" id="UP000030106"/>
    </source>
</evidence>
<feature type="signal peptide" evidence="8">
    <location>
        <begin position="1"/>
        <end position="22"/>
    </location>
</feature>
<keyword evidence="4 8" id="KW-0732">Signal</keyword>
<dbReference type="Gene3D" id="3.40.50.1820">
    <property type="entry name" value="alpha/beta hydrolase"/>
    <property type="match status" value="2"/>
</dbReference>
<evidence type="ECO:0000256" key="4">
    <source>
        <dbReference type="ARBA" id="ARBA00022729"/>
    </source>
</evidence>
<protein>
    <recommendedName>
        <fullName evidence="8">Carboxylic ester hydrolase</fullName>
        <ecNumber evidence="8">3.1.1.-</ecNumber>
    </recommendedName>
</protein>
<dbReference type="OrthoDB" id="3039123at2759"/>
<evidence type="ECO:0000256" key="7">
    <source>
        <dbReference type="ARBA" id="ARBA00023157"/>
    </source>
</evidence>
<evidence type="ECO:0000256" key="8">
    <source>
        <dbReference type="RuleBase" id="RU361238"/>
    </source>
</evidence>
<keyword evidence="7" id="KW-1015">Disulfide bond</keyword>
<keyword evidence="2" id="KW-0719">Serine esterase</keyword>
<keyword evidence="3" id="KW-0479">Metal-binding</keyword>
<evidence type="ECO:0000313" key="9">
    <source>
        <dbReference type="EMBL" id="KGQ05551.1"/>
    </source>
</evidence>
<dbReference type="Pfam" id="PF07519">
    <property type="entry name" value="Tannase"/>
    <property type="match status" value="1"/>
</dbReference>
<evidence type="ECO:0000256" key="1">
    <source>
        <dbReference type="ARBA" id="ARBA00006249"/>
    </source>
</evidence>
<dbReference type="PANTHER" id="PTHR33938:SF8">
    <property type="entry name" value="CARBOXYLIC ESTER HYDROLASE"/>
    <property type="match status" value="1"/>
</dbReference>
<name>A0A0A2VCB9_BEABA</name>
<evidence type="ECO:0000256" key="5">
    <source>
        <dbReference type="ARBA" id="ARBA00022801"/>
    </source>
</evidence>
<keyword evidence="6" id="KW-0106">Calcium</keyword>
<dbReference type="HOGENOM" id="CLU_014819_3_2_1"/>
<dbReference type="EC" id="3.1.1.-" evidence="8"/>